<evidence type="ECO:0000256" key="6">
    <source>
        <dbReference type="ARBA" id="ARBA00022840"/>
    </source>
</evidence>
<feature type="binding site" evidence="9">
    <location>
        <begin position="821"/>
        <end position="828"/>
    </location>
    <ligand>
        <name>ATP</name>
        <dbReference type="ChEBI" id="CHEBI:30616"/>
    </ligand>
</feature>
<reference evidence="11 12" key="3">
    <citation type="journal article" date="2011" name="Nat. Chem. Biol.">
        <title>Reveromycin A biosynthesis uses RevG and RevJ for stereospecific spiroacetal formation.</title>
        <authorList>
            <person name="Takahashi S."/>
            <person name="Toyoda A."/>
            <person name="Sekiyama Y."/>
            <person name="Takagi H."/>
            <person name="Nogawa T."/>
            <person name="Uramoto M."/>
            <person name="Suzuki R."/>
            <person name="Koshino H."/>
            <person name="Kumano T."/>
            <person name="Panthee S."/>
            <person name="Dairi T."/>
            <person name="Ishikawa J."/>
            <person name="Ikeda H."/>
            <person name="Sakaki Y."/>
            <person name="Osada H."/>
        </authorList>
    </citation>
    <scope>NUCLEOTIDE SEQUENCE [LARGE SCALE GENOMIC DNA]</scope>
    <source>
        <strain evidence="11 12">SN-593</strain>
    </source>
</reference>
<evidence type="ECO:0000313" key="11">
    <source>
        <dbReference type="EMBL" id="BBA96920.1"/>
    </source>
</evidence>
<sequence length="1307" mass="141292">MPEGQVELAEPPSLGESAQADLSSALMYIPMGLSTGAMMLMFSQGRSGPPTYMMSGLMGTSMASMALTQLGRTGGERRRRMRAERRDYLRYLAQKRAQARTAAEQQRAALLWDNPPPEQLWALASSSRLWERRPGHDDFARVRIGTGNRRAALEFLPPQTRPVEDLEPLSAVSLRRFTRAHQQVPHLPVPVSLRRFTSVEYAGSGISSLALMRAMVGQMAVLHSPDDLRIALLGGELAAEEWDWLKWLPHNGHPSESDAAGPLRLASGDHDELMDLLGTEVRDRPDHDPDVSPSSAEPFVVVLAQDIQLPEDSRLLGNGLRNVVLLDATGAMPGGERVLRLTVREGQAEYPAGNGTATVRADTLSRSGAEVLARSLAPLRTSGAIDLVDRSLDSDFELTTLLGLRDPHSFDVLATWRPRQVQSARLKVPLGVTEDGEVVELDLKESAQGGMGPHGLLIGATGSGKSELLRTLVTGLAATHSSEVLNLVLVDFKGGATFLNMDRLPHTSAVITNLADEIHLVDRMRDSINGEMVRRQELLRAAGYSSQYDYEKARLSGASGIAPLPSLLIIVDEFSELLASKPEFVELFVSIGRLGRSLGVHLLLASQRLDEGRIHKVEGHLSYRVALRTFSAMESRSVIGVTSAYELPSAPGNGYLKVDTTNLVRFKAAYVSGPAPAPPAPGEAIVENGPVSEIALFGLGRLGAAPQPAAGPEPLGAPERETTDAVDDRESLLELLTRRLEAAGGPPARQVWLPPLTESSSLDELLPGIVPDPARGMSASGHRGVPLSRVPLGMVDRPYEQARELLLADLSGPDGHLGLVGAPQTGKSTALRTLMLSLALTCTPAEVQFYCLDFGGGLVSTVGLPHIGSIAGRLDRDRVQRTVAELSQLLERRELNFAEHGLESMAAYRAERAAGRIDDPYGDVFLVVDGWATFRSEYEDLEQTVIELAARGLSFGVHVVASAMRWSEIRPRLRDLLGTKLELRLGDFMESEVSSRTAATVPHQPGRGLVSSGHHFLSALPRLDGLSGTDDLTAATKSAVSEIDTFWEGPRAPKVRLLPARLPAQQLPPPPTDGRELRVCLGLDEQRLAPTWHDFGAHPHLTVLGDGETGKSNVLRLLIRGVCARYTPEEARILAADPGRGLLREIPAEYRVGYVVDSDGLGGLAESAAVSVGKRLPGPDISPEQLARRDWWHGPQLFVVIDDYDLFGGMPGAPSPMARLVPLLAQSLHIGLHLIVARSASGAGRAMMDPVLRRLWELGNPALLFSYPREEGKFLGEAKPRTLPPGRAQLVTRRSVGLVHTGLVQPR</sequence>
<keyword evidence="8" id="KW-0472">Membrane</keyword>
<keyword evidence="2" id="KW-1003">Cell membrane</keyword>
<dbReference type="InterPro" id="IPR002543">
    <property type="entry name" value="FtsK_dom"/>
</dbReference>
<keyword evidence="3" id="KW-0812">Transmembrane</keyword>
<evidence type="ECO:0000256" key="4">
    <source>
        <dbReference type="ARBA" id="ARBA00022737"/>
    </source>
</evidence>
<dbReference type="RefSeq" id="WP_202233284.1">
    <property type="nucleotide sequence ID" value="NZ_AP018365.1"/>
</dbReference>
<keyword evidence="4" id="KW-0677">Repeat</keyword>
<dbReference type="PANTHER" id="PTHR22683">
    <property type="entry name" value="SPORULATION PROTEIN RELATED"/>
    <property type="match status" value="1"/>
</dbReference>
<protein>
    <submittedName>
        <fullName evidence="11">Putative FtsK/SpoIIIE family protein</fullName>
    </submittedName>
</protein>
<accession>A0A7U3VMS7</accession>
<keyword evidence="7" id="KW-1133">Transmembrane helix</keyword>
<feature type="domain" description="FtsK" evidence="10">
    <location>
        <begin position="802"/>
        <end position="992"/>
    </location>
</feature>
<name>A0A7U3VMS7_9ACTN</name>
<feature type="binding site" evidence="9">
    <location>
        <begin position="1105"/>
        <end position="1112"/>
    </location>
    <ligand>
        <name>ATP</name>
        <dbReference type="ChEBI" id="CHEBI:30616"/>
    </ligand>
</feature>
<keyword evidence="6 9" id="KW-0067">ATP-binding</keyword>
<reference evidence="11 12" key="2">
    <citation type="journal article" date="2011" name="J. Antibiot.">
        <title>Furaquinocins I and J: novel polyketide isoprenoid hybrid compounds from Streptomyces reveromyceticus SN-593.</title>
        <authorList>
            <person name="Panthee S."/>
            <person name="Takahashi S."/>
            <person name="Takagi H."/>
            <person name="Nogawa T."/>
            <person name="Oowada E."/>
            <person name="Uramoto M."/>
            <person name="Osada H."/>
        </authorList>
    </citation>
    <scope>NUCLEOTIDE SEQUENCE [LARGE SCALE GENOMIC DNA]</scope>
    <source>
        <strain evidence="11 12">SN-593</strain>
    </source>
</reference>
<reference evidence="11 12" key="4">
    <citation type="journal article" date="2020" name="Sci. Rep.">
        <title>beta-carboline chemical signals induce reveromycin production through a LuxR family regulator in Streptomyces sp. SN-593.</title>
        <authorList>
            <person name="Panthee S."/>
            <person name="Kito N."/>
            <person name="Hayashi T."/>
            <person name="Shimizu T."/>
            <person name="Ishikawa J."/>
            <person name="Hamamoto H."/>
            <person name="Osada H."/>
            <person name="Takahashi S."/>
        </authorList>
    </citation>
    <scope>NUCLEOTIDE SEQUENCE [LARGE SCALE GENOMIC DNA]</scope>
    <source>
        <strain evidence="11 12">SN-593</strain>
    </source>
</reference>
<evidence type="ECO:0000256" key="8">
    <source>
        <dbReference type="ARBA" id="ARBA00023136"/>
    </source>
</evidence>
<organism evidence="11 12">
    <name type="scientific">Actinacidiphila reveromycinica</name>
    <dbReference type="NCBI Taxonomy" id="659352"/>
    <lineage>
        <taxon>Bacteria</taxon>
        <taxon>Bacillati</taxon>
        <taxon>Actinomycetota</taxon>
        <taxon>Actinomycetes</taxon>
        <taxon>Kitasatosporales</taxon>
        <taxon>Streptomycetaceae</taxon>
        <taxon>Actinacidiphila</taxon>
    </lineage>
</organism>
<dbReference type="GO" id="GO:0005524">
    <property type="term" value="F:ATP binding"/>
    <property type="evidence" value="ECO:0007669"/>
    <property type="project" value="UniProtKB-UniRule"/>
</dbReference>
<dbReference type="SMART" id="SM00382">
    <property type="entry name" value="AAA"/>
    <property type="match status" value="3"/>
</dbReference>
<feature type="domain" description="FtsK" evidence="10">
    <location>
        <begin position="436"/>
        <end position="636"/>
    </location>
</feature>
<keyword evidence="5 9" id="KW-0547">Nucleotide-binding</keyword>
<dbReference type="InterPro" id="IPR003593">
    <property type="entry name" value="AAA+_ATPase"/>
</dbReference>
<dbReference type="GO" id="GO:0005886">
    <property type="term" value="C:plasma membrane"/>
    <property type="evidence" value="ECO:0007669"/>
    <property type="project" value="UniProtKB-SubCell"/>
</dbReference>
<evidence type="ECO:0000313" key="12">
    <source>
        <dbReference type="Proteomes" id="UP000595703"/>
    </source>
</evidence>
<dbReference type="Pfam" id="PF01580">
    <property type="entry name" value="FtsK_SpoIIIE"/>
    <property type="match status" value="3"/>
</dbReference>
<dbReference type="KEGG" id="arev:RVR_2441"/>
<reference evidence="11 12" key="1">
    <citation type="journal article" date="2010" name="J. Bacteriol.">
        <title>Biochemical characterization of a novel indole prenyltransferase from Streptomyces sp. SN-593.</title>
        <authorList>
            <person name="Takahashi S."/>
            <person name="Takagi H."/>
            <person name="Toyoda A."/>
            <person name="Uramoto M."/>
            <person name="Nogawa T."/>
            <person name="Ueki M."/>
            <person name="Sakaki Y."/>
            <person name="Osada H."/>
        </authorList>
    </citation>
    <scope>NUCLEOTIDE SEQUENCE [LARGE SCALE GENOMIC DNA]</scope>
    <source>
        <strain evidence="11 12">SN-593</strain>
    </source>
</reference>
<evidence type="ECO:0000256" key="7">
    <source>
        <dbReference type="ARBA" id="ARBA00022989"/>
    </source>
</evidence>
<dbReference type="EMBL" id="AP018365">
    <property type="protein sequence ID" value="BBA96920.1"/>
    <property type="molecule type" value="Genomic_DNA"/>
</dbReference>
<dbReference type="GO" id="GO:0003677">
    <property type="term" value="F:DNA binding"/>
    <property type="evidence" value="ECO:0007669"/>
    <property type="project" value="InterPro"/>
</dbReference>
<dbReference type="PANTHER" id="PTHR22683:SF1">
    <property type="entry name" value="TYPE VII SECRETION SYSTEM PROTEIN ESSC"/>
    <property type="match status" value="1"/>
</dbReference>
<dbReference type="InterPro" id="IPR023836">
    <property type="entry name" value="EccCa-like_Actinobacteria"/>
</dbReference>
<evidence type="ECO:0000256" key="1">
    <source>
        <dbReference type="ARBA" id="ARBA00004651"/>
    </source>
</evidence>
<gene>
    <name evidence="11" type="ORF">RVR_2441</name>
</gene>
<dbReference type="PROSITE" id="PS50901">
    <property type="entry name" value="FTSK"/>
    <property type="match status" value="3"/>
</dbReference>
<dbReference type="NCBIfam" id="TIGR03925">
    <property type="entry name" value="T7SS_EccC_b"/>
    <property type="match status" value="1"/>
</dbReference>
<feature type="domain" description="FtsK" evidence="10">
    <location>
        <begin position="1088"/>
        <end position="1273"/>
    </location>
</feature>
<feature type="binding site" evidence="9">
    <location>
        <begin position="459"/>
        <end position="466"/>
    </location>
    <ligand>
        <name>ATP</name>
        <dbReference type="ChEBI" id="CHEBI:30616"/>
    </ligand>
</feature>
<dbReference type="InterPro" id="IPR027417">
    <property type="entry name" value="P-loop_NTPase"/>
</dbReference>
<comment type="subcellular location">
    <subcellularLocation>
        <location evidence="1">Cell membrane</location>
        <topology evidence="1">Multi-pass membrane protein</topology>
    </subcellularLocation>
</comment>
<dbReference type="Gene3D" id="3.40.50.300">
    <property type="entry name" value="P-loop containing nucleotide triphosphate hydrolases"/>
    <property type="match status" value="4"/>
</dbReference>
<evidence type="ECO:0000256" key="2">
    <source>
        <dbReference type="ARBA" id="ARBA00022475"/>
    </source>
</evidence>
<evidence type="ECO:0000256" key="9">
    <source>
        <dbReference type="PROSITE-ProRule" id="PRU00289"/>
    </source>
</evidence>
<evidence type="ECO:0000259" key="10">
    <source>
        <dbReference type="PROSITE" id="PS50901"/>
    </source>
</evidence>
<dbReference type="InterPro" id="IPR050206">
    <property type="entry name" value="FtsK/SpoIIIE/SftA"/>
</dbReference>
<dbReference type="SUPFAM" id="SSF52540">
    <property type="entry name" value="P-loop containing nucleoside triphosphate hydrolases"/>
    <property type="match status" value="3"/>
</dbReference>
<dbReference type="NCBIfam" id="TIGR03924">
    <property type="entry name" value="T7SS_EccC_a"/>
    <property type="match status" value="1"/>
</dbReference>
<dbReference type="Proteomes" id="UP000595703">
    <property type="component" value="Chromosome"/>
</dbReference>
<proteinExistence type="predicted"/>
<evidence type="ECO:0000256" key="5">
    <source>
        <dbReference type="ARBA" id="ARBA00022741"/>
    </source>
</evidence>
<keyword evidence="12" id="KW-1185">Reference proteome</keyword>
<evidence type="ECO:0000256" key="3">
    <source>
        <dbReference type="ARBA" id="ARBA00022692"/>
    </source>
</evidence>
<dbReference type="InterPro" id="IPR023837">
    <property type="entry name" value="EccCb-like_Actinobacteria"/>
</dbReference>